<sequence>MKRPEKLYLGIDGGGSKCKVLLADEHGQALGTGISGPANPNQGLDLAINSIMDATEQALHAAGFASSMVDQLIVGAGLAGVNLPKYRLMLEQWDHPFTQFHITTDLQIACMGAHNGMEGAVIIAGTGSIGMAHVNGQTHELGGYGFSVGDQGSGAWMGITAIKQALQALDGLLPNSDLTQRVLDFTQCRNAQELAQQMANLKPSAYAKLAPLVVEQAALKDTLALDIVLNGADYISRLARKLLTYNPPRLSMIGGLAPRIQPWLDEDVRERVEPAIQPPENGAILFAQQQALVSEKA</sequence>
<dbReference type="Gene3D" id="3.30.420.40">
    <property type="match status" value="2"/>
</dbReference>
<feature type="domain" description="ATPase BadF/BadG/BcrA/BcrD type" evidence="1">
    <location>
        <begin position="9"/>
        <end position="286"/>
    </location>
</feature>
<name>A0A918DJ33_9ALTE</name>
<dbReference type="RefSeq" id="WP_188694574.1">
    <property type="nucleotide sequence ID" value="NZ_BMLS01000003.1"/>
</dbReference>
<dbReference type="NCBIfam" id="NF046058">
    <property type="entry name" value="NagK_SO3507"/>
    <property type="match status" value="1"/>
</dbReference>
<evidence type="ECO:0000313" key="2">
    <source>
        <dbReference type="EMBL" id="GGO69710.1"/>
    </source>
</evidence>
<dbReference type="InterPro" id="IPR052519">
    <property type="entry name" value="Euk-type_GlcNAc_Kinase"/>
</dbReference>
<reference evidence="2" key="2">
    <citation type="submission" date="2020-09" db="EMBL/GenBank/DDBJ databases">
        <authorList>
            <person name="Sun Q."/>
            <person name="Zhou Y."/>
        </authorList>
    </citation>
    <scope>NUCLEOTIDE SEQUENCE</scope>
    <source>
        <strain evidence="2">CGMCC 1.7086</strain>
    </source>
</reference>
<dbReference type="SUPFAM" id="SSF53067">
    <property type="entry name" value="Actin-like ATPase domain"/>
    <property type="match status" value="2"/>
</dbReference>
<evidence type="ECO:0000313" key="3">
    <source>
        <dbReference type="Proteomes" id="UP000606935"/>
    </source>
</evidence>
<accession>A0A918DJ33</accession>
<dbReference type="PANTHER" id="PTHR43190">
    <property type="entry name" value="N-ACETYL-D-GLUCOSAMINE KINASE"/>
    <property type="match status" value="1"/>
</dbReference>
<dbReference type="EMBL" id="BMLS01000003">
    <property type="protein sequence ID" value="GGO69710.1"/>
    <property type="molecule type" value="Genomic_DNA"/>
</dbReference>
<reference evidence="2" key="1">
    <citation type="journal article" date="2014" name="Int. J. Syst. Evol. Microbiol.">
        <title>Complete genome sequence of Corynebacterium casei LMG S-19264T (=DSM 44701T), isolated from a smear-ripened cheese.</title>
        <authorList>
            <consortium name="US DOE Joint Genome Institute (JGI-PGF)"/>
            <person name="Walter F."/>
            <person name="Albersmeier A."/>
            <person name="Kalinowski J."/>
            <person name="Ruckert C."/>
        </authorList>
    </citation>
    <scope>NUCLEOTIDE SEQUENCE</scope>
    <source>
        <strain evidence="2">CGMCC 1.7086</strain>
    </source>
</reference>
<dbReference type="InterPro" id="IPR002731">
    <property type="entry name" value="ATPase_BadF"/>
</dbReference>
<dbReference type="AlphaFoldDB" id="A0A918DJ33"/>
<organism evidence="2 3">
    <name type="scientific">Bowmanella pacifica</name>
    <dbReference type="NCBI Taxonomy" id="502051"/>
    <lineage>
        <taxon>Bacteria</taxon>
        <taxon>Pseudomonadati</taxon>
        <taxon>Pseudomonadota</taxon>
        <taxon>Gammaproteobacteria</taxon>
        <taxon>Alteromonadales</taxon>
        <taxon>Alteromonadaceae</taxon>
        <taxon>Bowmanella</taxon>
    </lineage>
</organism>
<dbReference type="InterPro" id="IPR043129">
    <property type="entry name" value="ATPase_NBD"/>
</dbReference>
<dbReference type="PANTHER" id="PTHR43190:SF3">
    <property type="entry name" value="N-ACETYL-D-GLUCOSAMINE KINASE"/>
    <property type="match status" value="1"/>
</dbReference>
<evidence type="ECO:0000259" key="1">
    <source>
        <dbReference type="Pfam" id="PF01869"/>
    </source>
</evidence>
<dbReference type="Pfam" id="PF01869">
    <property type="entry name" value="BcrAD_BadFG"/>
    <property type="match status" value="1"/>
</dbReference>
<comment type="caution">
    <text evidence="2">The sequence shown here is derived from an EMBL/GenBank/DDBJ whole genome shotgun (WGS) entry which is preliminary data.</text>
</comment>
<keyword evidence="3" id="KW-1185">Reference proteome</keyword>
<gene>
    <name evidence="2" type="primary">nagK</name>
    <name evidence="2" type="ORF">GCM10010982_21510</name>
</gene>
<protein>
    <submittedName>
        <fullName evidence="2">ATPase</fullName>
    </submittedName>
</protein>
<proteinExistence type="predicted"/>
<dbReference type="CDD" id="cd24082">
    <property type="entry name" value="ASKHA_NBD_GspK-like"/>
    <property type="match status" value="1"/>
</dbReference>
<dbReference type="Proteomes" id="UP000606935">
    <property type="component" value="Unassembled WGS sequence"/>
</dbReference>